<dbReference type="AlphaFoldDB" id="A0A1I6NTC0"/>
<keyword evidence="2" id="KW-1185">Reference proteome</keyword>
<sequence length="127" mass="14038">MADETKTKFDSGQYEKLIKDVDTREDELRKQFLGASSGIRLAADLGERVHAGNPEWPAIQSLNESLGALGKSAETMNEKTSKDWRKFTEALNDAKRVFEDTDDLATYSATEFTQEYPDLGGTSTPAA</sequence>
<gene>
    <name evidence="1" type="ORF">SAMN05660874_00092</name>
</gene>
<evidence type="ECO:0000313" key="2">
    <source>
        <dbReference type="Proteomes" id="UP000198852"/>
    </source>
</evidence>
<dbReference type="EMBL" id="FOZX01000001">
    <property type="protein sequence ID" value="SFS31181.1"/>
    <property type="molecule type" value="Genomic_DNA"/>
</dbReference>
<dbReference type="RefSeq" id="WP_093412839.1">
    <property type="nucleotide sequence ID" value="NZ_FOZX01000001.1"/>
</dbReference>
<name>A0A1I6NTC0_9PSEU</name>
<dbReference type="OrthoDB" id="3685667at2"/>
<reference evidence="2" key="1">
    <citation type="submission" date="2016-10" db="EMBL/GenBank/DDBJ databases">
        <authorList>
            <person name="Varghese N."/>
            <person name="Submissions S."/>
        </authorList>
    </citation>
    <scope>NUCLEOTIDE SEQUENCE [LARGE SCALE GENOMIC DNA]</scope>
    <source>
        <strain evidence="2">DSM 44771</strain>
    </source>
</reference>
<organism evidence="1 2">
    <name type="scientific">Saccharopolyspora flava</name>
    <dbReference type="NCBI Taxonomy" id="95161"/>
    <lineage>
        <taxon>Bacteria</taxon>
        <taxon>Bacillati</taxon>
        <taxon>Actinomycetota</taxon>
        <taxon>Actinomycetes</taxon>
        <taxon>Pseudonocardiales</taxon>
        <taxon>Pseudonocardiaceae</taxon>
        <taxon>Saccharopolyspora</taxon>
    </lineage>
</organism>
<proteinExistence type="predicted"/>
<evidence type="ECO:0000313" key="1">
    <source>
        <dbReference type="EMBL" id="SFS31181.1"/>
    </source>
</evidence>
<accession>A0A1I6NTC0</accession>
<protein>
    <submittedName>
        <fullName evidence="1">Uncharacterized protein</fullName>
    </submittedName>
</protein>
<dbReference type="STRING" id="95161.SAMN05660874_00092"/>
<dbReference type="Proteomes" id="UP000198852">
    <property type="component" value="Unassembled WGS sequence"/>
</dbReference>